<proteinExistence type="inferred from homology"/>
<dbReference type="EMBL" id="CM000607">
    <property type="protein sequence ID" value="EEC49855.1"/>
    <property type="molecule type" value="Genomic_DNA"/>
</dbReference>
<evidence type="ECO:0000256" key="7">
    <source>
        <dbReference type="ARBA" id="ARBA00023136"/>
    </source>
</evidence>
<evidence type="ECO:0000256" key="10">
    <source>
        <dbReference type="SAM" id="Phobius"/>
    </source>
</evidence>
<accession>B7FTQ4</accession>
<evidence type="ECO:0000256" key="8">
    <source>
        <dbReference type="ARBA" id="ARBA00023180"/>
    </source>
</evidence>
<dbReference type="PANTHER" id="PTHR12137:SF54">
    <property type="entry name" value="CARBOHYDRATE SULFOTRANSFERASE"/>
    <property type="match status" value="1"/>
</dbReference>
<keyword evidence="8" id="KW-0325">Glycoprotein</keyword>
<dbReference type="GeneID" id="7197980"/>
<evidence type="ECO:0000256" key="5">
    <source>
        <dbReference type="ARBA" id="ARBA00022989"/>
    </source>
</evidence>
<dbReference type="Pfam" id="PF03567">
    <property type="entry name" value="Sulfotransfer_2"/>
    <property type="match status" value="1"/>
</dbReference>
<dbReference type="RefSeq" id="XP_002178190.1">
    <property type="nucleotide sequence ID" value="XM_002178154.1"/>
</dbReference>
<dbReference type="Gene3D" id="3.40.50.300">
    <property type="entry name" value="P-loop containing nucleotide triphosphate hydrolases"/>
    <property type="match status" value="1"/>
</dbReference>
<dbReference type="InterPro" id="IPR005331">
    <property type="entry name" value="Sulfotransferase"/>
</dbReference>
<evidence type="ECO:0000256" key="9">
    <source>
        <dbReference type="SAM" id="MobiDB-lite"/>
    </source>
</evidence>
<organism evidence="11 12">
    <name type="scientific">Phaeodactylum tricornutum (strain CCAP 1055/1)</name>
    <dbReference type="NCBI Taxonomy" id="556484"/>
    <lineage>
        <taxon>Eukaryota</taxon>
        <taxon>Sar</taxon>
        <taxon>Stramenopiles</taxon>
        <taxon>Ochrophyta</taxon>
        <taxon>Bacillariophyta</taxon>
        <taxon>Bacillariophyceae</taxon>
        <taxon>Bacillariophycidae</taxon>
        <taxon>Naviculales</taxon>
        <taxon>Phaeodactylaceae</taxon>
        <taxon>Phaeodactylum</taxon>
    </lineage>
</organism>
<keyword evidence="6" id="KW-0333">Golgi apparatus</keyword>
<comment type="subcellular location">
    <subcellularLocation>
        <location evidence="1">Golgi apparatus membrane</location>
        <topology evidence="1">Single-pass type II membrane protein</topology>
    </subcellularLocation>
</comment>
<feature type="region of interest" description="Disordered" evidence="9">
    <location>
        <begin position="67"/>
        <end position="90"/>
    </location>
</feature>
<dbReference type="InParanoid" id="B7FTQ4"/>
<dbReference type="PANTHER" id="PTHR12137">
    <property type="entry name" value="CARBOHYDRATE SULFOTRANSFERASE"/>
    <property type="match status" value="1"/>
</dbReference>
<feature type="transmembrane region" description="Helical" evidence="10">
    <location>
        <begin position="16"/>
        <end position="36"/>
    </location>
</feature>
<name>B7FTQ4_PHATC</name>
<dbReference type="Proteomes" id="UP000000759">
    <property type="component" value="Chromosome 4"/>
</dbReference>
<evidence type="ECO:0000256" key="2">
    <source>
        <dbReference type="ARBA" id="ARBA00006339"/>
    </source>
</evidence>
<dbReference type="GO" id="GO:0000139">
    <property type="term" value="C:Golgi membrane"/>
    <property type="evidence" value="ECO:0007669"/>
    <property type="project" value="UniProtKB-SubCell"/>
</dbReference>
<dbReference type="GO" id="GO:0016051">
    <property type="term" value="P:carbohydrate biosynthetic process"/>
    <property type="evidence" value="ECO:0007669"/>
    <property type="project" value="InterPro"/>
</dbReference>
<dbReference type="InterPro" id="IPR027417">
    <property type="entry name" value="P-loop_NTPase"/>
</dbReference>
<comment type="similarity">
    <text evidence="2">Belongs to the sulfotransferase 2 family.</text>
</comment>
<evidence type="ECO:0000313" key="11">
    <source>
        <dbReference type="EMBL" id="EEC49855.1"/>
    </source>
</evidence>
<dbReference type="InterPro" id="IPR018011">
    <property type="entry name" value="Carb_sulfotrans_8-10"/>
</dbReference>
<keyword evidence="7 10" id="KW-0472">Membrane</keyword>
<feature type="compositionally biased region" description="Basic and acidic residues" evidence="9">
    <location>
        <begin position="74"/>
        <end position="89"/>
    </location>
</feature>
<keyword evidence="5 10" id="KW-1133">Transmembrane helix</keyword>
<gene>
    <name evidence="11" type="ORF">PHATRDRAFT_44325</name>
</gene>
<evidence type="ECO:0000313" key="12">
    <source>
        <dbReference type="Proteomes" id="UP000000759"/>
    </source>
</evidence>
<dbReference type="HOGENOM" id="CLU_570472_0_0_1"/>
<protein>
    <submittedName>
        <fullName evidence="11">Uncharacterized protein</fullName>
    </submittedName>
</protein>
<dbReference type="GO" id="GO:0008146">
    <property type="term" value="F:sulfotransferase activity"/>
    <property type="evidence" value="ECO:0007669"/>
    <property type="project" value="InterPro"/>
</dbReference>
<reference evidence="11 12" key="1">
    <citation type="journal article" date="2008" name="Nature">
        <title>The Phaeodactylum genome reveals the evolutionary history of diatom genomes.</title>
        <authorList>
            <person name="Bowler C."/>
            <person name="Allen A.E."/>
            <person name="Badger J.H."/>
            <person name="Grimwood J."/>
            <person name="Jabbari K."/>
            <person name="Kuo A."/>
            <person name="Maheswari U."/>
            <person name="Martens C."/>
            <person name="Maumus F."/>
            <person name="Otillar R.P."/>
            <person name="Rayko E."/>
            <person name="Salamov A."/>
            <person name="Vandepoele K."/>
            <person name="Beszteri B."/>
            <person name="Gruber A."/>
            <person name="Heijde M."/>
            <person name="Katinka M."/>
            <person name="Mock T."/>
            <person name="Valentin K."/>
            <person name="Verret F."/>
            <person name="Berges J.A."/>
            <person name="Brownlee C."/>
            <person name="Cadoret J.P."/>
            <person name="Chiovitti A."/>
            <person name="Choi C.J."/>
            <person name="Coesel S."/>
            <person name="De Martino A."/>
            <person name="Detter J.C."/>
            <person name="Durkin C."/>
            <person name="Falciatore A."/>
            <person name="Fournet J."/>
            <person name="Haruta M."/>
            <person name="Huysman M.J."/>
            <person name="Jenkins B.D."/>
            <person name="Jiroutova K."/>
            <person name="Jorgensen R.E."/>
            <person name="Joubert Y."/>
            <person name="Kaplan A."/>
            <person name="Kroger N."/>
            <person name="Kroth P.G."/>
            <person name="La Roche J."/>
            <person name="Lindquist E."/>
            <person name="Lommer M."/>
            <person name="Martin-Jezequel V."/>
            <person name="Lopez P.J."/>
            <person name="Lucas S."/>
            <person name="Mangogna M."/>
            <person name="McGinnis K."/>
            <person name="Medlin L.K."/>
            <person name="Montsant A."/>
            <person name="Oudot-Le Secq M.P."/>
            <person name="Napoli C."/>
            <person name="Obornik M."/>
            <person name="Parker M.S."/>
            <person name="Petit J.L."/>
            <person name="Porcel B.M."/>
            <person name="Poulsen N."/>
            <person name="Robison M."/>
            <person name="Rychlewski L."/>
            <person name="Rynearson T.A."/>
            <person name="Schmutz J."/>
            <person name="Shapiro H."/>
            <person name="Siaut M."/>
            <person name="Stanley M."/>
            <person name="Sussman M.R."/>
            <person name="Taylor A.R."/>
            <person name="Vardi A."/>
            <person name="von Dassow P."/>
            <person name="Vyverman W."/>
            <person name="Willis A."/>
            <person name="Wyrwicz L.S."/>
            <person name="Rokhsar D.S."/>
            <person name="Weissenbach J."/>
            <person name="Armbrust E.V."/>
            <person name="Green B.R."/>
            <person name="Van de Peer Y."/>
            <person name="Grigoriev I.V."/>
        </authorList>
    </citation>
    <scope>NUCLEOTIDE SEQUENCE [LARGE SCALE GENOMIC DNA]</scope>
    <source>
        <strain evidence="11 12">CCAP 1055/1</strain>
    </source>
</reference>
<dbReference type="AlphaFoldDB" id="B7FTQ4"/>
<dbReference type="PaxDb" id="2850-Phatr44325"/>
<dbReference type="KEGG" id="pti:PHATRDRAFT_44325"/>
<keyword evidence="4 10" id="KW-0812">Transmembrane</keyword>
<sequence length="482" mass="55043">MGAASRRHHLKRHHSILYVYSVMAIMIAGGLLNVRYNGNPMSPLPRWDDNNSIVALARSYVDKNTSNDTTSVYQHDDDVKLSGPRENDTLRTPQLSAVDSESIRRTLQAPSLKKRLYQPSDFANLTLLTFGDPIFEYGGYDEAPIVIPQHKLLFFTLPKVGCTVFKQLFRRVMNLKDWKVHNDVLPHVPGINGLYYLYHYTPADADYMLTDPSWTRAVFVRDPIERILSAYLDKATDQNGVYLQNHCCPVAVKLALQKKTEGHTAYHLLSCQKHLAQQRNPVKTNFGKQALVSFDDFVQKVMPICSDPHWRSQKQRMGPLYWDHINFVGHMENIANDTERLLTQLGMWEQYGASGWGSNPRNDGENTSVFAGLSTVKHATGSGSRLDQYLKTIDLKATLLQLTREDYDFGSLDLASPGNSIFDAKTKSFMVQQVPRHRRMLDTIWRIETDASRISNHNMITCDNWKEFSKNAIYQREVGNED</sequence>
<keyword evidence="3" id="KW-0808">Transferase</keyword>
<evidence type="ECO:0000256" key="3">
    <source>
        <dbReference type="ARBA" id="ARBA00022679"/>
    </source>
</evidence>
<dbReference type="eggNOG" id="ENOG502S96K">
    <property type="taxonomic scope" value="Eukaryota"/>
</dbReference>
<evidence type="ECO:0000256" key="6">
    <source>
        <dbReference type="ARBA" id="ARBA00023034"/>
    </source>
</evidence>
<reference evidence="12" key="2">
    <citation type="submission" date="2008-08" db="EMBL/GenBank/DDBJ databases">
        <authorList>
            <consortium name="Diatom Consortium"/>
            <person name="Grigoriev I."/>
            <person name="Grimwood J."/>
            <person name="Kuo A."/>
            <person name="Otillar R.P."/>
            <person name="Salamov A."/>
            <person name="Detter J.C."/>
            <person name="Lindquist E."/>
            <person name="Shapiro H."/>
            <person name="Lucas S."/>
            <person name="Glavina del Rio T."/>
            <person name="Pitluck S."/>
            <person name="Rokhsar D."/>
            <person name="Bowler C."/>
        </authorList>
    </citation>
    <scope>GENOME REANNOTATION</scope>
    <source>
        <strain evidence="12">CCAP 1055/1</strain>
    </source>
</reference>
<dbReference type="OrthoDB" id="206904at2759"/>
<evidence type="ECO:0000256" key="1">
    <source>
        <dbReference type="ARBA" id="ARBA00004323"/>
    </source>
</evidence>
<keyword evidence="12" id="KW-1185">Reference proteome</keyword>
<evidence type="ECO:0000256" key="4">
    <source>
        <dbReference type="ARBA" id="ARBA00022692"/>
    </source>
</evidence>